<gene>
    <name evidence="2" type="ORF">V22_04260</name>
</gene>
<accession>A0A517T4B4</accession>
<dbReference type="EMBL" id="CP036316">
    <property type="protein sequence ID" value="QDT63208.1"/>
    <property type="molecule type" value="Genomic_DNA"/>
</dbReference>
<dbReference type="Proteomes" id="UP000319976">
    <property type="component" value="Chromosome"/>
</dbReference>
<feature type="chain" id="PRO_5021929342" description="Squalene cyclase C-terminal domain-containing protein" evidence="1">
    <location>
        <begin position="22"/>
        <end position="369"/>
    </location>
</feature>
<dbReference type="RefSeq" id="WP_231734134.1">
    <property type="nucleotide sequence ID" value="NZ_CP036316.1"/>
</dbReference>
<evidence type="ECO:0008006" key="4">
    <source>
        <dbReference type="Google" id="ProtNLM"/>
    </source>
</evidence>
<dbReference type="KEGG" id="chya:V22_04260"/>
<dbReference type="CDD" id="cd00688">
    <property type="entry name" value="ISOPREN_C2_like"/>
    <property type="match status" value="1"/>
</dbReference>
<sequence length="369" mass="40634" precursor="true">MRIAVCFALSTLLLFPGISQAEELGPNPSALSASKAKAIAFLRASQDEGGSWTDAKYVGITGVVTLSLLDIELPPEDPTVAKALTYLEGFAQKDGGIYHPDSSHRNYETAIAVMAFAKANRNGKYDGLIRGAERFMKELQWDEGEGITSDDPYYGGAGYGSHKRPDLSNTQFFIEALREAGVSNEDPAMQKALTFVSRTQNLATKYNNTEFADKIGDGGFYYTPANGGESKAGETPEGGLRSYASMTYAGLKSMIYASLTQEDPRVTAAYEWIQKNYTVTENPGVGQQGLYYYYQVFAKTLELMSVDYVVTEDGKKHDWRKDLGNQLIEAQRSEGSWTNETDRWYEGDPNLVTAYSLLALDRCAAPEKE</sequence>
<dbReference type="Gene3D" id="1.50.10.20">
    <property type="match status" value="2"/>
</dbReference>
<protein>
    <recommendedName>
        <fullName evidence="4">Squalene cyclase C-terminal domain-containing protein</fullName>
    </recommendedName>
</protein>
<dbReference type="AlphaFoldDB" id="A0A517T4B4"/>
<keyword evidence="1" id="KW-0732">Signal</keyword>
<dbReference type="InterPro" id="IPR008930">
    <property type="entry name" value="Terpenoid_cyclase/PrenylTrfase"/>
</dbReference>
<proteinExistence type="predicted"/>
<dbReference type="SUPFAM" id="SSF48239">
    <property type="entry name" value="Terpenoid cyclases/Protein prenyltransferases"/>
    <property type="match status" value="1"/>
</dbReference>
<evidence type="ECO:0000313" key="2">
    <source>
        <dbReference type="EMBL" id="QDT63208.1"/>
    </source>
</evidence>
<keyword evidence="3" id="KW-1185">Reference proteome</keyword>
<evidence type="ECO:0000256" key="1">
    <source>
        <dbReference type="SAM" id="SignalP"/>
    </source>
</evidence>
<name>A0A517T4B4_9PLAN</name>
<feature type="signal peptide" evidence="1">
    <location>
        <begin position="1"/>
        <end position="21"/>
    </location>
</feature>
<reference evidence="2 3" key="1">
    <citation type="submission" date="2019-02" db="EMBL/GenBank/DDBJ databases">
        <title>Deep-cultivation of Planctomycetes and their phenomic and genomic characterization uncovers novel biology.</title>
        <authorList>
            <person name="Wiegand S."/>
            <person name="Jogler M."/>
            <person name="Boedeker C."/>
            <person name="Pinto D."/>
            <person name="Vollmers J."/>
            <person name="Rivas-Marin E."/>
            <person name="Kohn T."/>
            <person name="Peeters S.H."/>
            <person name="Heuer A."/>
            <person name="Rast P."/>
            <person name="Oberbeckmann S."/>
            <person name="Bunk B."/>
            <person name="Jeske O."/>
            <person name="Meyerdierks A."/>
            <person name="Storesund J.E."/>
            <person name="Kallscheuer N."/>
            <person name="Luecker S."/>
            <person name="Lage O.M."/>
            <person name="Pohl T."/>
            <person name="Merkel B.J."/>
            <person name="Hornburger P."/>
            <person name="Mueller R.-W."/>
            <person name="Bruemmer F."/>
            <person name="Labrenz M."/>
            <person name="Spormann A.M."/>
            <person name="Op den Camp H."/>
            <person name="Overmann J."/>
            <person name="Amann R."/>
            <person name="Jetten M.S.M."/>
            <person name="Mascher T."/>
            <person name="Medema M.H."/>
            <person name="Devos D.P."/>
            <person name="Kaster A.-K."/>
            <person name="Ovreas L."/>
            <person name="Rohde M."/>
            <person name="Galperin M.Y."/>
            <person name="Jogler C."/>
        </authorList>
    </citation>
    <scope>NUCLEOTIDE SEQUENCE [LARGE SCALE GENOMIC DNA]</scope>
    <source>
        <strain evidence="2 3">V22</strain>
    </source>
</reference>
<evidence type="ECO:0000313" key="3">
    <source>
        <dbReference type="Proteomes" id="UP000319976"/>
    </source>
</evidence>
<organism evidence="2 3">
    <name type="scientific">Calycomorphotria hydatis</name>
    <dbReference type="NCBI Taxonomy" id="2528027"/>
    <lineage>
        <taxon>Bacteria</taxon>
        <taxon>Pseudomonadati</taxon>
        <taxon>Planctomycetota</taxon>
        <taxon>Planctomycetia</taxon>
        <taxon>Planctomycetales</taxon>
        <taxon>Planctomycetaceae</taxon>
        <taxon>Calycomorphotria</taxon>
    </lineage>
</organism>